<feature type="transmembrane region" description="Helical" evidence="2">
    <location>
        <begin position="65"/>
        <end position="88"/>
    </location>
</feature>
<feature type="chain" id="PRO_5022917740" evidence="3">
    <location>
        <begin position="24"/>
        <end position="440"/>
    </location>
</feature>
<sequence>MPFSTTAARAGLLILATALSASAFPIRDGPSVFAPDASGSLQKRAIMKGDNYIPLGSTTVPLTPLLLIFGGLGAAAVGLVIALLRILVPSCMSRNSRIVLEERERARQDLRVRGAVSPRASPSGSPTGGSTPTHAHMRRFPPNKPPRRVGRNSRGSLTPAESASLSSTSKRPSHGYRGTSFSLSEARKHTDKSHRSSGSGFQLPLLNSNDSSSGSSSFHVNARESAMSERARYPITATNEPLSPRNGGNRRLSFGTRHLLNRTSSIGKGADLQRTRSGRQNHEIALQPQAVDPAYSQQKWGRRESYTHPLQQQQQAPSRRDSTFSMYEVSSSSAEHSYLESNTTSRIGSFSNMSGNPLQPLSMPGFGGAAHGNQPWASPRMTSRSPSPEFVTPDPSRLGVVAGQGASRNSSVSGLLDSDGSDHASHTAVLIPSRATSITR</sequence>
<name>A0A5C3EDB2_9BASI</name>
<dbReference type="OrthoDB" id="2553670at2759"/>
<keyword evidence="2" id="KW-0812">Transmembrane</keyword>
<feature type="compositionally biased region" description="Polar residues" evidence="1">
    <location>
        <begin position="308"/>
        <end position="317"/>
    </location>
</feature>
<organism evidence="4 5">
    <name type="scientific">Ustilago trichophora</name>
    <dbReference type="NCBI Taxonomy" id="86804"/>
    <lineage>
        <taxon>Eukaryota</taxon>
        <taxon>Fungi</taxon>
        <taxon>Dikarya</taxon>
        <taxon>Basidiomycota</taxon>
        <taxon>Ustilaginomycotina</taxon>
        <taxon>Ustilaginomycetes</taxon>
        <taxon>Ustilaginales</taxon>
        <taxon>Ustilaginaceae</taxon>
        <taxon>Ustilago</taxon>
    </lineage>
</organism>
<feature type="compositionally biased region" description="Low complexity" evidence="1">
    <location>
        <begin position="207"/>
        <end position="217"/>
    </location>
</feature>
<feature type="region of interest" description="Disordered" evidence="1">
    <location>
        <begin position="368"/>
        <end position="423"/>
    </location>
</feature>
<keyword evidence="5" id="KW-1185">Reference proteome</keyword>
<keyword evidence="2" id="KW-1133">Transmembrane helix</keyword>
<evidence type="ECO:0000256" key="2">
    <source>
        <dbReference type="SAM" id="Phobius"/>
    </source>
</evidence>
<feature type="region of interest" description="Disordered" evidence="1">
    <location>
        <begin position="110"/>
        <end position="325"/>
    </location>
</feature>
<reference evidence="4 5" key="1">
    <citation type="submission" date="2018-03" db="EMBL/GenBank/DDBJ databases">
        <authorList>
            <person name="Guldener U."/>
        </authorList>
    </citation>
    <scope>NUCLEOTIDE SEQUENCE [LARGE SCALE GENOMIC DNA]</scope>
    <source>
        <strain evidence="4 5">NBRC100155</strain>
    </source>
</reference>
<gene>
    <name evidence="4" type="ORF">UTRI_04345_B</name>
</gene>
<proteinExistence type="predicted"/>
<evidence type="ECO:0000313" key="4">
    <source>
        <dbReference type="EMBL" id="SPO27621.1"/>
    </source>
</evidence>
<accession>A0A5C3EDB2</accession>
<evidence type="ECO:0000256" key="1">
    <source>
        <dbReference type="SAM" id="MobiDB-lite"/>
    </source>
</evidence>
<feature type="compositionally biased region" description="Low complexity" evidence="1">
    <location>
        <begin position="121"/>
        <end position="133"/>
    </location>
</feature>
<feature type="signal peptide" evidence="3">
    <location>
        <begin position="1"/>
        <end position="23"/>
    </location>
</feature>
<protein>
    <submittedName>
        <fullName evidence="4">Uncharacterized protein</fullName>
    </submittedName>
</protein>
<evidence type="ECO:0000313" key="5">
    <source>
        <dbReference type="Proteomes" id="UP000324022"/>
    </source>
</evidence>
<dbReference type="Proteomes" id="UP000324022">
    <property type="component" value="Unassembled WGS sequence"/>
</dbReference>
<keyword evidence="2" id="KW-0472">Membrane</keyword>
<dbReference type="EMBL" id="OOIN01000018">
    <property type="protein sequence ID" value="SPO27621.1"/>
    <property type="molecule type" value="Genomic_DNA"/>
</dbReference>
<feature type="compositionally biased region" description="Basic residues" evidence="1">
    <location>
        <begin position="135"/>
        <end position="151"/>
    </location>
</feature>
<keyword evidence="3" id="KW-0732">Signal</keyword>
<dbReference type="AlphaFoldDB" id="A0A5C3EDB2"/>
<evidence type="ECO:0000256" key="3">
    <source>
        <dbReference type="SAM" id="SignalP"/>
    </source>
</evidence>
<feature type="compositionally biased region" description="Polar residues" evidence="1">
    <location>
        <begin position="153"/>
        <end position="170"/>
    </location>
</feature>